<gene>
    <name evidence="3" type="ORF">TBIB3V08_LOCUS6775</name>
</gene>
<organism evidence="3">
    <name type="scientific">Timema bartmani</name>
    <dbReference type="NCBI Taxonomy" id="61472"/>
    <lineage>
        <taxon>Eukaryota</taxon>
        <taxon>Metazoa</taxon>
        <taxon>Ecdysozoa</taxon>
        <taxon>Arthropoda</taxon>
        <taxon>Hexapoda</taxon>
        <taxon>Insecta</taxon>
        <taxon>Pterygota</taxon>
        <taxon>Neoptera</taxon>
        <taxon>Polyneoptera</taxon>
        <taxon>Phasmatodea</taxon>
        <taxon>Timematodea</taxon>
        <taxon>Timematoidea</taxon>
        <taxon>Timematidae</taxon>
        <taxon>Timema</taxon>
    </lineage>
</organism>
<feature type="region of interest" description="Disordered" evidence="1">
    <location>
        <begin position="597"/>
        <end position="632"/>
    </location>
</feature>
<proteinExistence type="predicted"/>
<protein>
    <submittedName>
        <fullName evidence="3">Uncharacterized protein</fullName>
    </submittedName>
</protein>
<keyword evidence="2" id="KW-0732">Signal</keyword>
<evidence type="ECO:0000256" key="2">
    <source>
        <dbReference type="SAM" id="SignalP"/>
    </source>
</evidence>
<feature type="compositionally biased region" description="Basic and acidic residues" evidence="1">
    <location>
        <begin position="609"/>
        <end position="629"/>
    </location>
</feature>
<reference evidence="3" key="1">
    <citation type="submission" date="2020-11" db="EMBL/GenBank/DDBJ databases">
        <authorList>
            <person name="Tran Van P."/>
        </authorList>
    </citation>
    <scope>NUCLEOTIDE SEQUENCE</scope>
</reference>
<feature type="chain" id="PRO_5030818189" evidence="2">
    <location>
        <begin position="20"/>
        <end position="663"/>
    </location>
</feature>
<sequence length="663" mass="74186">MTVALLLVISWGLLGIVCTNNNSNDNNSTHNKNNPIHTEQNSTHFVKSKVKSEGDRCNLGHNYPCGTRILECRPTTKTCQCVACSQLQLHNDYWKVCKKCLSWEAQCNSTMECAQDYRECDVGKYCECAAKCSEESILKMDSELVMGAKVILVAAVILSISTSIALCYRTFSRNGNNNGGRWFSRGGNTRASLTSIERAIAARLRTRPPRYEDEIHIRQEKPPTYTEIVPPEFVVVPVNCTADPCFLNDGCSTSVGIENLAFTLDTSDNLTLFRPNVTIQQRRNATSYLMTHSSNMTMTCPSFATDGTLRRIHSVTNLPTHSSDLDSNSVRILRVRSANNLETLSMNLVAIPSINSAFTTANSTIDKATSPSLVIADVAIPQIESAINLSSFPPEERTMCITQYNDDDTQNEVYHPSNLADIPEHQHARAPGSCGACPMISIVPLPAFMVYVALLPDPATNNIRPKIPTLVNKPRCSTCKIHQPSTSFNSRLTQMEYPMKGHYDCSTENIIYQLQYDYCIAEYISLTTGTLRQRMNGHHFDTNHNNPDKPVALHVQTHNANFDSCLHRVLLPIRLRKCPHEDELTSFQTHGFTENLKAPMIEPGNSDNTTKETLKARRQSRKQDIDKPNGVRPRSIYIDRASSNPVHLQSLLVQKIQEHLVYF</sequence>
<dbReference type="EMBL" id="OD566631">
    <property type="protein sequence ID" value="CAD7444395.1"/>
    <property type="molecule type" value="Genomic_DNA"/>
</dbReference>
<evidence type="ECO:0000256" key="1">
    <source>
        <dbReference type="SAM" id="MobiDB-lite"/>
    </source>
</evidence>
<feature type="signal peptide" evidence="2">
    <location>
        <begin position="1"/>
        <end position="19"/>
    </location>
</feature>
<evidence type="ECO:0000313" key="3">
    <source>
        <dbReference type="EMBL" id="CAD7444395.1"/>
    </source>
</evidence>
<name>A0A7R9EZT1_9NEOP</name>
<dbReference type="AlphaFoldDB" id="A0A7R9EZT1"/>
<accession>A0A7R9EZT1</accession>